<feature type="domain" description="RNA polymerase sigma-70 region 2" evidence="6">
    <location>
        <begin position="29"/>
        <end position="92"/>
    </location>
</feature>
<comment type="caution">
    <text evidence="9">The sequence shown here is derived from an EMBL/GenBank/DDBJ whole genome shotgun (WGS) entry which is preliminary data.</text>
</comment>
<dbReference type="Proteomes" id="UP000245697">
    <property type="component" value="Unassembled WGS sequence"/>
</dbReference>
<dbReference type="InterPro" id="IPR014284">
    <property type="entry name" value="RNA_pol_sigma-70_dom"/>
</dbReference>
<keyword evidence="4" id="KW-0731">Sigma factor</keyword>
<keyword evidence="10" id="KW-1185">Reference proteome</keyword>
<evidence type="ECO:0000256" key="4">
    <source>
        <dbReference type="ARBA" id="ARBA00023082"/>
    </source>
</evidence>
<dbReference type="GO" id="GO:0003677">
    <property type="term" value="F:DNA binding"/>
    <property type="evidence" value="ECO:0007669"/>
    <property type="project" value="InterPro"/>
</dbReference>
<dbReference type="NCBIfam" id="NF006089">
    <property type="entry name" value="PRK08241.1"/>
    <property type="match status" value="1"/>
</dbReference>
<dbReference type="CDD" id="cd06171">
    <property type="entry name" value="Sigma70_r4"/>
    <property type="match status" value="1"/>
</dbReference>
<sequence>MVSGSESALLVAAQAGDTDAFAAVVGPLRGELHAHCYRMLGSFHDAEDAVQETLERAWRALGRFEARGSVRPWLFRIATNRCLSMLERRGRRELPVHLDEAAGTDAEVFWLQPYADERLGPEPQAVARESIELSFVAALQRLSGPQRAVLLLREVLGFSAREVAQQLDTSVAAVNSAMQRARAVLDPALPAATQQATMRKLGDEAVRDLAQRYARAWEAGDVVAIVALITDDARYSMPPVATWFAGRAAIRGFLLAGPLQCRWRFLPTTANGQLAFGTYRWDDQQAAYLPGGLDILALRDRHIGEVVSFLDADLVAFGLPASLPG</sequence>
<name>A0A316F4F5_9ACTN</name>
<dbReference type="Gene3D" id="1.10.10.10">
    <property type="entry name" value="Winged helix-like DNA-binding domain superfamily/Winged helix DNA-binding domain"/>
    <property type="match status" value="1"/>
</dbReference>
<dbReference type="Pfam" id="PF08281">
    <property type="entry name" value="Sigma70_r4_2"/>
    <property type="match status" value="1"/>
</dbReference>
<reference evidence="9 10" key="1">
    <citation type="submission" date="2018-05" db="EMBL/GenBank/DDBJ databases">
        <title>Genomic Encyclopedia of Archaeal and Bacterial Type Strains, Phase II (KMG-II): from individual species to whole genera.</title>
        <authorList>
            <person name="Goeker M."/>
        </authorList>
    </citation>
    <scope>NUCLEOTIDE SEQUENCE [LARGE SCALE GENOMIC DNA]</scope>
    <source>
        <strain evidence="9 10">DSM 45184</strain>
    </source>
</reference>
<evidence type="ECO:0000313" key="10">
    <source>
        <dbReference type="Proteomes" id="UP000245697"/>
    </source>
</evidence>
<keyword evidence="3" id="KW-0805">Transcription regulation</keyword>
<evidence type="ECO:0000256" key="5">
    <source>
        <dbReference type="ARBA" id="ARBA00023163"/>
    </source>
</evidence>
<dbReference type="InterPro" id="IPR039425">
    <property type="entry name" value="RNA_pol_sigma-70-like"/>
</dbReference>
<evidence type="ECO:0000259" key="8">
    <source>
        <dbReference type="Pfam" id="PF12680"/>
    </source>
</evidence>
<dbReference type="PANTHER" id="PTHR43133">
    <property type="entry name" value="RNA POLYMERASE ECF-TYPE SIGMA FACTO"/>
    <property type="match status" value="1"/>
</dbReference>
<evidence type="ECO:0000259" key="7">
    <source>
        <dbReference type="Pfam" id="PF08281"/>
    </source>
</evidence>
<dbReference type="Gene3D" id="1.10.1740.10">
    <property type="match status" value="1"/>
</dbReference>
<dbReference type="InterPro" id="IPR037401">
    <property type="entry name" value="SnoaL-like"/>
</dbReference>
<comment type="subunit">
    <text evidence="2">Interacts transiently with the RNA polymerase catalytic core formed by RpoA, RpoB, RpoC and RpoZ (2 alpha, 1 beta, 1 beta' and 1 omega subunit) to form the RNA polymerase holoenzyme that can initiate transcription.</text>
</comment>
<protein>
    <submittedName>
        <fullName evidence="9">RNA polymerase ECF family sigma subunit</fullName>
    </submittedName>
</protein>
<dbReference type="InterPro" id="IPR036388">
    <property type="entry name" value="WH-like_DNA-bd_sf"/>
</dbReference>
<evidence type="ECO:0000256" key="2">
    <source>
        <dbReference type="ARBA" id="ARBA00011344"/>
    </source>
</evidence>
<dbReference type="Pfam" id="PF12680">
    <property type="entry name" value="SnoaL_2"/>
    <property type="match status" value="1"/>
</dbReference>
<evidence type="ECO:0000313" key="9">
    <source>
        <dbReference type="EMBL" id="PWK39748.1"/>
    </source>
</evidence>
<gene>
    <name evidence="9" type="ORF">BC793_12115</name>
</gene>
<dbReference type="InterPro" id="IPR014305">
    <property type="entry name" value="RNA_pol_sigma-G_actinobac"/>
</dbReference>
<dbReference type="InterPro" id="IPR013324">
    <property type="entry name" value="RNA_pol_sigma_r3/r4-like"/>
</dbReference>
<comment type="similarity">
    <text evidence="1">Belongs to the sigma-70 factor family. ECF subfamily.</text>
</comment>
<dbReference type="AlphaFoldDB" id="A0A316F4F5"/>
<proteinExistence type="inferred from homology"/>
<dbReference type="NCBIfam" id="TIGR02937">
    <property type="entry name" value="sigma70-ECF"/>
    <property type="match status" value="1"/>
</dbReference>
<dbReference type="SUPFAM" id="SSF88946">
    <property type="entry name" value="Sigma2 domain of RNA polymerase sigma factors"/>
    <property type="match status" value="1"/>
</dbReference>
<feature type="domain" description="SnoaL-like" evidence="8">
    <location>
        <begin position="211"/>
        <end position="282"/>
    </location>
</feature>
<dbReference type="Pfam" id="PF04542">
    <property type="entry name" value="Sigma70_r2"/>
    <property type="match status" value="1"/>
</dbReference>
<dbReference type="GO" id="GO:0016987">
    <property type="term" value="F:sigma factor activity"/>
    <property type="evidence" value="ECO:0007669"/>
    <property type="project" value="UniProtKB-KW"/>
</dbReference>
<dbReference type="EMBL" id="QGGR01000021">
    <property type="protein sequence ID" value="PWK39748.1"/>
    <property type="molecule type" value="Genomic_DNA"/>
</dbReference>
<dbReference type="NCBIfam" id="TIGR02960">
    <property type="entry name" value="SigX5"/>
    <property type="match status" value="1"/>
</dbReference>
<evidence type="ECO:0000256" key="1">
    <source>
        <dbReference type="ARBA" id="ARBA00010641"/>
    </source>
</evidence>
<organism evidence="9 10">
    <name type="scientific">Actinoplanes xinjiangensis</name>
    <dbReference type="NCBI Taxonomy" id="512350"/>
    <lineage>
        <taxon>Bacteria</taxon>
        <taxon>Bacillati</taxon>
        <taxon>Actinomycetota</taxon>
        <taxon>Actinomycetes</taxon>
        <taxon>Micromonosporales</taxon>
        <taxon>Micromonosporaceae</taxon>
        <taxon>Actinoplanes</taxon>
    </lineage>
</organism>
<keyword evidence="5" id="KW-0804">Transcription</keyword>
<dbReference type="GO" id="GO:0006352">
    <property type="term" value="P:DNA-templated transcription initiation"/>
    <property type="evidence" value="ECO:0007669"/>
    <property type="project" value="InterPro"/>
</dbReference>
<dbReference type="InterPro" id="IPR013325">
    <property type="entry name" value="RNA_pol_sigma_r2"/>
</dbReference>
<dbReference type="PANTHER" id="PTHR43133:SF65">
    <property type="entry name" value="ECF RNA POLYMERASE SIGMA FACTOR SIGG"/>
    <property type="match status" value="1"/>
</dbReference>
<dbReference type="RefSeq" id="WP_373871278.1">
    <property type="nucleotide sequence ID" value="NZ_BONA01000076.1"/>
</dbReference>
<dbReference type="InterPro" id="IPR032710">
    <property type="entry name" value="NTF2-like_dom_sf"/>
</dbReference>
<evidence type="ECO:0000256" key="3">
    <source>
        <dbReference type="ARBA" id="ARBA00023015"/>
    </source>
</evidence>
<dbReference type="InterPro" id="IPR007627">
    <property type="entry name" value="RNA_pol_sigma70_r2"/>
</dbReference>
<dbReference type="Gene3D" id="3.10.450.50">
    <property type="match status" value="1"/>
</dbReference>
<dbReference type="SUPFAM" id="SSF88659">
    <property type="entry name" value="Sigma3 and sigma4 domains of RNA polymerase sigma factors"/>
    <property type="match status" value="1"/>
</dbReference>
<dbReference type="InterPro" id="IPR013249">
    <property type="entry name" value="RNA_pol_sigma70_r4_t2"/>
</dbReference>
<evidence type="ECO:0000259" key="6">
    <source>
        <dbReference type="Pfam" id="PF04542"/>
    </source>
</evidence>
<dbReference type="SUPFAM" id="SSF54427">
    <property type="entry name" value="NTF2-like"/>
    <property type="match status" value="1"/>
</dbReference>
<feature type="domain" description="RNA polymerase sigma factor 70 region 4 type 2" evidence="7">
    <location>
        <begin position="135"/>
        <end position="183"/>
    </location>
</feature>
<accession>A0A316F4F5</accession>